<sequence>MGYRINPYQFLLHRHLTVDKALTDNYRRMLSQSSRLARPKTLIRWPWSRKYATKTPPPTTSSLSRFEARLPRFLRNVTTPLRNSPVSHITAFLILHEITAIVPLFGLTAFFHYTDYLPKSLSEGKWVQDGTEKFGRWLRKKGWISQEETDASVAELHNNEHAREMTKDRGVKIVVELATAYAITKAMLPARLLVSVWGTPWFARWTVLPITNIMQRILG</sequence>
<dbReference type="PANTHER" id="PTHR28002:SF1">
    <property type="entry name" value="MIOREX COMPLEX COMPONENT 11"/>
    <property type="match status" value="1"/>
</dbReference>
<gene>
    <name evidence="1" type="ORF">R9X50_00675400</name>
</gene>
<organism evidence="1 2">
    <name type="scientific">Acrodontium crateriforme</name>
    <dbReference type="NCBI Taxonomy" id="150365"/>
    <lineage>
        <taxon>Eukaryota</taxon>
        <taxon>Fungi</taxon>
        <taxon>Dikarya</taxon>
        <taxon>Ascomycota</taxon>
        <taxon>Pezizomycotina</taxon>
        <taxon>Dothideomycetes</taxon>
        <taxon>Dothideomycetidae</taxon>
        <taxon>Mycosphaerellales</taxon>
        <taxon>Teratosphaeriaceae</taxon>
        <taxon>Acrodontium</taxon>
    </lineage>
</organism>
<keyword evidence="2" id="KW-1185">Reference proteome</keyword>
<dbReference type="Proteomes" id="UP001303373">
    <property type="component" value="Chromosome 11"/>
</dbReference>
<dbReference type="GO" id="GO:0005739">
    <property type="term" value="C:mitochondrion"/>
    <property type="evidence" value="ECO:0007669"/>
    <property type="project" value="TreeGrafter"/>
</dbReference>
<dbReference type="Pfam" id="PF10306">
    <property type="entry name" value="FLILHELTA"/>
    <property type="match status" value="1"/>
</dbReference>
<name>A0AAQ3RBS0_9PEZI</name>
<evidence type="ECO:0000313" key="1">
    <source>
        <dbReference type="EMBL" id="WPH03871.1"/>
    </source>
</evidence>
<dbReference type="AlphaFoldDB" id="A0AAQ3RBS0"/>
<proteinExistence type="predicted"/>
<dbReference type="PANTHER" id="PTHR28002">
    <property type="entry name" value="MIOREX COMPLEX COMPONENT 11"/>
    <property type="match status" value="1"/>
</dbReference>
<protein>
    <submittedName>
        <fullName evidence="1">Uncharacterized protein</fullName>
    </submittedName>
</protein>
<dbReference type="EMBL" id="CP138590">
    <property type="protein sequence ID" value="WPH03871.1"/>
    <property type="molecule type" value="Genomic_DNA"/>
</dbReference>
<dbReference type="InterPro" id="IPR018811">
    <property type="entry name" value="MRX11"/>
</dbReference>
<accession>A0AAQ3RBS0</accession>
<evidence type="ECO:0000313" key="2">
    <source>
        <dbReference type="Proteomes" id="UP001303373"/>
    </source>
</evidence>
<reference evidence="1 2" key="1">
    <citation type="submission" date="2023-11" db="EMBL/GenBank/DDBJ databases">
        <title>An acidophilic fungus is an integral part of prey digestion in a carnivorous sundew plant.</title>
        <authorList>
            <person name="Tsai I.J."/>
        </authorList>
    </citation>
    <scope>NUCLEOTIDE SEQUENCE [LARGE SCALE GENOMIC DNA]</scope>
    <source>
        <strain evidence="1">169a</strain>
    </source>
</reference>